<dbReference type="EMBL" id="CAJZBQ010000053">
    <property type="protein sequence ID" value="CAG9331437.1"/>
    <property type="molecule type" value="Genomic_DNA"/>
</dbReference>
<proteinExistence type="predicted"/>
<keyword evidence="3" id="KW-1185">Reference proteome</keyword>
<keyword evidence="1" id="KW-0472">Membrane</keyword>
<name>A0AAU9K127_9CILI</name>
<feature type="transmembrane region" description="Helical" evidence="1">
    <location>
        <begin position="53"/>
        <end position="74"/>
    </location>
</feature>
<comment type="caution">
    <text evidence="2">The sequence shown here is derived from an EMBL/GenBank/DDBJ whole genome shotgun (WGS) entry which is preliminary data.</text>
</comment>
<organism evidence="2 3">
    <name type="scientific">Blepharisma stoltei</name>
    <dbReference type="NCBI Taxonomy" id="1481888"/>
    <lineage>
        <taxon>Eukaryota</taxon>
        <taxon>Sar</taxon>
        <taxon>Alveolata</taxon>
        <taxon>Ciliophora</taxon>
        <taxon>Postciliodesmatophora</taxon>
        <taxon>Heterotrichea</taxon>
        <taxon>Heterotrichida</taxon>
        <taxon>Blepharismidae</taxon>
        <taxon>Blepharisma</taxon>
    </lineage>
</organism>
<feature type="transmembrane region" description="Helical" evidence="1">
    <location>
        <begin position="80"/>
        <end position="100"/>
    </location>
</feature>
<protein>
    <submittedName>
        <fullName evidence="2">Uncharacterized protein</fullName>
    </submittedName>
</protein>
<accession>A0AAU9K127</accession>
<dbReference type="Proteomes" id="UP001162131">
    <property type="component" value="Unassembled WGS sequence"/>
</dbReference>
<keyword evidence="1" id="KW-1133">Transmembrane helix</keyword>
<gene>
    <name evidence="2" type="ORF">BSTOLATCC_MIC53507</name>
</gene>
<evidence type="ECO:0000313" key="3">
    <source>
        <dbReference type="Proteomes" id="UP001162131"/>
    </source>
</evidence>
<keyword evidence="1" id="KW-0812">Transmembrane</keyword>
<reference evidence="2" key="1">
    <citation type="submission" date="2021-09" db="EMBL/GenBank/DDBJ databases">
        <authorList>
            <consortium name="AG Swart"/>
            <person name="Singh M."/>
            <person name="Singh A."/>
            <person name="Seah K."/>
            <person name="Emmerich C."/>
        </authorList>
    </citation>
    <scope>NUCLEOTIDE SEQUENCE</scope>
    <source>
        <strain evidence="2">ATCC30299</strain>
    </source>
</reference>
<dbReference type="AlphaFoldDB" id="A0AAU9K127"/>
<evidence type="ECO:0000256" key="1">
    <source>
        <dbReference type="SAM" id="Phobius"/>
    </source>
</evidence>
<sequence>MVKTVLEVTLIVMSKTLKMSSDVAHGFIFTFLILLYMAFFFKFKAYNYQRFNWWHQLSLIGVAWVSCLSTINFLVSGSSFPWVSLIIAGWAIIVSIGLAIQRKKYPSLLYRKKGKDTSTLFKFAFTFGKKSQAIGSKIEPQKLDLFK</sequence>
<evidence type="ECO:0000313" key="2">
    <source>
        <dbReference type="EMBL" id="CAG9331437.1"/>
    </source>
</evidence>
<feature type="transmembrane region" description="Helical" evidence="1">
    <location>
        <begin position="23"/>
        <end position="41"/>
    </location>
</feature>